<evidence type="ECO:0008006" key="4">
    <source>
        <dbReference type="Google" id="ProtNLM"/>
    </source>
</evidence>
<dbReference type="RefSeq" id="WP_399591057.1">
    <property type="nucleotide sequence ID" value="NZ_JBITPR010000017.1"/>
</dbReference>
<reference evidence="2 3" key="1">
    <citation type="submission" date="2024-07" db="EMBL/GenBank/DDBJ databases">
        <title>Whole genome sequencing of Prodigiosin pigment-producing Streptomyces salinarius isolated from rhizosphere soil of Arachis hypogaea.</title>
        <authorList>
            <person name="Vidhya A."/>
            <person name="Ramya S."/>
        </authorList>
    </citation>
    <scope>NUCLEOTIDE SEQUENCE [LARGE SCALE GENOMIC DNA]</scope>
    <source>
        <strain evidence="2 3">VRMG2420</strain>
    </source>
</reference>
<name>A0ABW8B6T1_9ACTN</name>
<gene>
    <name evidence="2" type="ORF">AB4829_04270</name>
</gene>
<dbReference type="Proteomes" id="UP001614264">
    <property type="component" value="Unassembled WGS sequence"/>
</dbReference>
<dbReference type="EMBL" id="JBITPR010000017">
    <property type="protein sequence ID" value="MFI7869800.1"/>
    <property type="molecule type" value="Genomic_DNA"/>
</dbReference>
<feature type="compositionally biased region" description="Polar residues" evidence="1">
    <location>
        <begin position="31"/>
        <end position="41"/>
    </location>
</feature>
<evidence type="ECO:0000313" key="3">
    <source>
        <dbReference type="Proteomes" id="UP001614264"/>
    </source>
</evidence>
<organism evidence="2 3">
    <name type="scientific">Streptomyces salinarius</name>
    <dbReference type="NCBI Taxonomy" id="2762598"/>
    <lineage>
        <taxon>Bacteria</taxon>
        <taxon>Bacillati</taxon>
        <taxon>Actinomycetota</taxon>
        <taxon>Actinomycetes</taxon>
        <taxon>Kitasatosporales</taxon>
        <taxon>Streptomycetaceae</taxon>
        <taxon>Streptomyces</taxon>
    </lineage>
</organism>
<keyword evidence="3" id="KW-1185">Reference proteome</keyword>
<proteinExistence type="predicted"/>
<feature type="region of interest" description="Disordered" evidence="1">
    <location>
        <begin position="22"/>
        <end position="41"/>
    </location>
</feature>
<evidence type="ECO:0000256" key="1">
    <source>
        <dbReference type="SAM" id="MobiDB-lite"/>
    </source>
</evidence>
<comment type="caution">
    <text evidence="2">The sequence shown here is derived from an EMBL/GenBank/DDBJ whole genome shotgun (WGS) entry which is preliminary data.</text>
</comment>
<evidence type="ECO:0000313" key="2">
    <source>
        <dbReference type="EMBL" id="MFI7869800.1"/>
    </source>
</evidence>
<protein>
    <recommendedName>
        <fullName evidence="4">Lipoprotein</fullName>
    </recommendedName>
</protein>
<accession>A0ABW8B6T1</accession>
<sequence>MNTARAALATVAVRAATLTACSSDHDDPAPSGTTAAQPDQTATVEPADAAPAVSLAWSHDTTYGDEPQVLYVAQVKNSSKKVASVAIDVRALDKTGTIVGSAQETLPNIPAGATFDYFGAIGGSIGSELTGTPDKIEVSQAENAFGRAGSIQAPLLKTSEVKLTASEDETYTDTPHSYDLSAKVTNNTTDPVSSGVTQQVILYNAQGKIVGGDSGMSDNIPQTLPKGMSYREQWTGIPALDEATRAVYTVWAG</sequence>